<evidence type="ECO:0000256" key="4">
    <source>
        <dbReference type="ARBA" id="ARBA00022475"/>
    </source>
</evidence>
<evidence type="ECO:0000256" key="6">
    <source>
        <dbReference type="ARBA" id="ARBA00022989"/>
    </source>
</evidence>
<evidence type="ECO:0000256" key="8">
    <source>
        <dbReference type="RuleBase" id="RU361233"/>
    </source>
</evidence>
<dbReference type="OMA" id="DAKCNAD"/>
<dbReference type="EMBL" id="CM007383">
    <property type="protein sequence ID" value="ONK75024.1"/>
    <property type="molecule type" value="Genomic_DNA"/>
</dbReference>
<reference evidence="11" key="1">
    <citation type="journal article" date="2017" name="Nat. Commun.">
        <title>The asparagus genome sheds light on the origin and evolution of a young Y chromosome.</title>
        <authorList>
            <person name="Harkess A."/>
            <person name="Zhou J."/>
            <person name="Xu C."/>
            <person name="Bowers J.E."/>
            <person name="Van der Hulst R."/>
            <person name="Ayyampalayam S."/>
            <person name="Mercati F."/>
            <person name="Riccardi P."/>
            <person name="McKain M.R."/>
            <person name="Kakrana A."/>
            <person name="Tang H."/>
            <person name="Ray J."/>
            <person name="Groenendijk J."/>
            <person name="Arikit S."/>
            <person name="Mathioni S.M."/>
            <person name="Nakano M."/>
            <person name="Shan H."/>
            <person name="Telgmann-Rauber A."/>
            <person name="Kanno A."/>
            <person name="Yue Z."/>
            <person name="Chen H."/>
            <person name="Li W."/>
            <person name="Chen Y."/>
            <person name="Xu X."/>
            <person name="Zhang Y."/>
            <person name="Luo S."/>
            <person name="Chen H."/>
            <person name="Gao J."/>
            <person name="Mao Z."/>
            <person name="Pires J.C."/>
            <person name="Luo M."/>
            <person name="Kudrna D."/>
            <person name="Wing R.A."/>
            <person name="Meyers B.C."/>
            <person name="Yi K."/>
            <person name="Kong H."/>
            <person name="Lavrijsen P."/>
            <person name="Sunseri F."/>
            <person name="Falavigna A."/>
            <person name="Ye Y."/>
            <person name="Leebens-Mack J.H."/>
            <person name="Chen G."/>
        </authorList>
    </citation>
    <scope>NUCLEOTIDE SEQUENCE [LARGE SCALE GENOMIC DNA]</scope>
    <source>
        <strain evidence="11">cv. DH0086</strain>
    </source>
</reference>
<keyword evidence="6 8" id="KW-1133">Transmembrane helix</keyword>
<evidence type="ECO:0000256" key="2">
    <source>
        <dbReference type="ARBA" id="ARBA00007651"/>
    </source>
</evidence>
<organism evidence="10 11">
    <name type="scientific">Asparagus officinalis</name>
    <name type="common">Garden asparagus</name>
    <dbReference type="NCBI Taxonomy" id="4686"/>
    <lineage>
        <taxon>Eukaryota</taxon>
        <taxon>Viridiplantae</taxon>
        <taxon>Streptophyta</taxon>
        <taxon>Embryophyta</taxon>
        <taxon>Tracheophyta</taxon>
        <taxon>Spermatophyta</taxon>
        <taxon>Magnoliopsida</taxon>
        <taxon>Liliopsida</taxon>
        <taxon>Asparagales</taxon>
        <taxon>Asparagaceae</taxon>
        <taxon>Asparagoideae</taxon>
        <taxon>Asparagus</taxon>
    </lineage>
</organism>
<dbReference type="Pfam" id="PF04535">
    <property type="entry name" value="CASP_dom"/>
    <property type="match status" value="1"/>
</dbReference>
<name>A0A5P1FAA0_ASPOF</name>
<gene>
    <name evidence="10" type="ORF">A4U43_C03F12540</name>
</gene>
<evidence type="ECO:0000259" key="9">
    <source>
        <dbReference type="Pfam" id="PF04535"/>
    </source>
</evidence>
<evidence type="ECO:0000313" key="10">
    <source>
        <dbReference type="EMBL" id="ONK75024.1"/>
    </source>
</evidence>
<evidence type="ECO:0000256" key="7">
    <source>
        <dbReference type="ARBA" id="ARBA00023136"/>
    </source>
</evidence>
<dbReference type="GO" id="GO:0005886">
    <property type="term" value="C:plasma membrane"/>
    <property type="evidence" value="ECO:0007669"/>
    <property type="project" value="UniProtKB-SubCell"/>
</dbReference>
<feature type="transmembrane region" description="Helical" evidence="8">
    <location>
        <begin position="53"/>
        <end position="78"/>
    </location>
</feature>
<proteinExistence type="inferred from homology"/>
<evidence type="ECO:0000256" key="3">
    <source>
        <dbReference type="ARBA" id="ARBA00011489"/>
    </source>
</evidence>
<dbReference type="PANTHER" id="PTHR33573">
    <property type="entry name" value="CASP-LIKE PROTEIN 4A4"/>
    <property type="match status" value="1"/>
</dbReference>
<dbReference type="AlphaFoldDB" id="A0A5P1FAA0"/>
<feature type="transmembrane region" description="Helical" evidence="8">
    <location>
        <begin position="12"/>
        <end position="33"/>
    </location>
</feature>
<feature type="transmembrane region" description="Helical" evidence="8">
    <location>
        <begin position="90"/>
        <end position="114"/>
    </location>
</feature>
<dbReference type="Gramene" id="ONK75024">
    <property type="protein sequence ID" value="ONK75024"/>
    <property type="gene ID" value="A4U43_C03F12540"/>
</dbReference>
<sequence length="166" mass="18129">MAQKSLAISILLLRILSLALLFVSLVILVTVTVKDADPDTGGNLTFKYFYTYRYVLSVDAIGGAYMLVQILFSVISLITGDYFGSKLHIWLHQFFDLVFALFFASGVGAGFWLTYDVKKQLGSAVALVPGLNKYFNLVYVSSGFLLAATLSTGAVILSSTYVLGRK</sequence>
<comment type="subunit">
    <text evidence="3 8">Homodimer and heterodimers.</text>
</comment>
<evidence type="ECO:0000313" key="11">
    <source>
        <dbReference type="Proteomes" id="UP000243459"/>
    </source>
</evidence>
<dbReference type="InterPro" id="IPR006702">
    <property type="entry name" value="CASP_dom"/>
</dbReference>
<dbReference type="PANTHER" id="PTHR33573:SF17">
    <property type="entry name" value="CASP-LIKE PROTEIN 4D1"/>
    <property type="match status" value="1"/>
</dbReference>
<keyword evidence="7 8" id="KW-0472">Membrane</keyword>
<feature type="domain" description="Casparian strip membrane protein" evidence="9">
    <location>
        <begin position="4"/>
        <end position="123"/>
    </location>
</feature>
<keyword evidence="5 8" id="KW-0812">Transmembrane</keyword>
<protein>
    <recommendedName>
        <fullName evidence="8">CASP-like protein</fullName>
    </recommendedName>
</protein>
<keyword evidence="11" id="KW-1185">Reference proteome</keyword>
<feature type="transmembrane region" description="Helical" evidence="8">
    <location>
        <begin position="134"/>
        <end position="163"/>
    </location>
</feature>
<accession>A0A5P1FAA0</accession>
<evidence type="ECO:0000256" key="1">
    <source>
        <dbReference type="ARBA" id="ARBA00004651"/>
    </source>
</evidence>
<dbReference type="Proteomes" id="UP000243459">
    <property type="component" value="Chromosome 3"/>
</dbReference>
<comment type="similarity">
    <text evidence="2 8">Belongs to the Casparian strip membrane proteins (CASP) family.</text>
</comment>
<keyword evidence="4 8" id="KW-1003">Cell membrane</keyword>
<comment type="subcellular location">
    <subcellularLocation>
        <location evidence="1 8">Cell membrane</location>
        <topology evidence="1 8">Multi-pass membrane protein</topology>
    </subcellularLocation>
</comment>
<evidence type="ECO:0000256" key="5">
    <source>
        <dbReference type="ARBA" id="ARBA00022692"/>
    </source>
</evidence>